<keyword evidence="3" id="KW-1185">Reference proteome</keyword>
<evidence type="ECO:0000313" key="3">
    <source>
        <dbReference type="Proteomes" id="UP000002593"/>
    </source>
</evidence>
<evidence type="ECO:0000313" key="2">
    <source>
        <dbReference type="EMBL" id="ABM81301.1"/>
    </source>
</evidence>
<feature type="coiled-coil region" evidence="1">
    <location>
        <begin position="1363"/>
        <end position="1394"/>
    </location>
</feature>
<sequence>MIPHTSMLGLHAMPVAARCGPAPRRLPSLTGTDAARLDEYLPPLPSRVRVYQQVQEALNEMERSSDPVIVMLVAEWGEGKTSIYNARIRPWLESRGWASLEARAATVMEHLRSLDGRPEKSPAYRLLAAILAAGLEQAGLLAKYGVPGAAGSLRSYVENVLRELTSGGGRLVVFIDELEDLVAGASEEQLADLVAGLVGILNGDVEIVSARCSGEGCMPGSLHLIVSLTPPAYSRLMGLRDFSTIASRLKRRVRTIWIQPLPRREAFAFLESLARYSLGAGLDSILESPSMANAVVSGTLGNMGALVSAFRYLVSWARGRGGCGDRVAVLGASELVEALQGLTLSVGGAELPALNPEAYTRLMDGWEARSKLAGFEPAAARRVLDELVVRGLVEAEELAQVTGLEDSVGDVIAELNIYGESGWPRRELGVTRMVHKVLAVAAVEDAFKLLRAVEPEAVKRLPQLAPRDDFRPLEALLDSLVYMDSNGRLVVAVPESREESVELVQDTAPLELSRSEAERLAGLLWDNVFSKLAATGGARAYLLSPRLQRVLYVSPELHYLDFISDRVERLHLLRRVYSEANRSHLVAGLAAVLAGTGLLNEPLTAAGEGLARGEVRLHGAHVRILVYAVPGQVTSSEAERLEKRLMGIVMSGWRPHAVLLAYHGPVEPRAEDQLEALERKLFIKIVRLPIASMVSKVQLLVLGAKLADAAGGLDGALREASTAARDMSRARELGFDPLRLQSLLRELAGELRPGERLEKALEEGIAGTPLIIFDPKLGYDVEKPTELSGALRYFLTVPATRAAAQEALRTAYEYVMRYHIHRWGGEAARGLLSPDIERGEVGTLEKYMLLLAANKMVEKNNGTVRIDVLSPAEKAVLTALEQAGARSEEGIPAGAAWSLLVVAARNPGTKRMLLQSLLYRGLIEVVGGGKRIDPDRARIRLVDSDEDIARLVERATALLDRLASDPEALAWGYTVSAKARGYRAGSLEAFIEKMRGLLDTASEALRAGEKLMALRLLRTVIDVAEYVAEEVVGKHVKPAAETARRLRNELIRAIEEARELRERSEKALARLLGRNVTLEIEELAKLEEALKMFEEVEGLRLSEEELDTRIAELWEEARRQSPRDPGRRLPFYVQGLGPVIHFNYKLWLLAEKLREIGIAEIGDDGVRLGPLPSRVLQSLEALVEEARRITEEMADVRRRAERLAEMLKSLGVEPPRPEAIVLRGLEAPEKLTVDDALQLLRAARERVEEARRPIVELEERTRKLLELMEQLDSLTREAGTWLEGLRKASEDAKWAGHGLASRLAETAEDLELALGQAESLRAKALEALSVSPSIGEAVEAALKLVESAVVMLRDSIDRGRRIYSDVEREAERIRQALEAEAEALREALARTGVAVPEKPREADTFDAIRRLSAYIEELQSIALNAGALTSRELDAYKAIALERRRRGELLLREAVEIVAERLSLPREEAKKIIISLIEREILEPKL</sequence>
<dbReference type="EnsemblBacteria" id="ABM81301">
    <property type="protein sequence ID" value="ABM81301"/>
    <property type="gene ID" value="Hbut_1477"/>
</dbReference>
<name>A2BMU0_HYPBU</name>
<dbReference type="HOGENOM" id="CLU_249669_0_0_2"/>
<dbReference type="Gene3D" id="3.40.50.300">
    <property type="entry name" value="P-loop containing nucleotide triphosphate hydrolases"/>
    <property type="match status" value="1"/>
</dbReference>
<accession>A2BMU0</accession>
<protein>
    <submittedName>
        <fullName evidence="2">Uncharacterized protein</fullName>
    </submittedName>
</protein>
<feature type="coiled-coil region" evidence="1">
    <location>
        <begin position="1240"/>
        <end position="1327"/>
    </location>
</feature>
<dbReference type="Proteomes" id="UP000002593">
    <property type="component" value="Chromosome"/>
</dbReference>
<dbReference type="KEGG" id="hbu:Hbut_1477"/>
<keyword evidence="1" id="KW-0175">Coiled coil</keyword>
<dbReference type="EMBL" id="CP000493">
    <property type="protein sequence ID" value="ABM81301.1"/>
    <property type="molecule type" value="Genomic_DNA"/>
</dbReference>
<reference evidence="2 3" key="1">
    <citation type="journal article" date="2007" name="Archaea">
        <title>The genome of Hyperthermus butylicus: a sulfur-reducing, peptide fermenting, neutrophilic Crenarchaeote growing up to 108 degrees C.</title>
        <authorList>
            <person name="Brugger K."/>
            <person name="Chen L."/>
            <person name="Stark M."/>
            <person name="Zibat A."/>
            <person name="Redder P."/>
            <person name="Ruepp A."/>
            <person name="Awayez M."/>
            <person name="She Q."/>
            <person name="Garrett R.A."/>
            <person name="Klenk H.P."/>
        </authorList>
    </citation>
    <scope>NUCLEOTIDE SEQUENCE [LARGE SCALE GENOMIC DNA]</scope>
    <source>
        <strain evidence="3">DSM 5456 / JCM 9403 / PLM1-5</strain>
    </source>
</reference>
<proteinExistence type="predicted"/>
<dbReference type="eggNOG" id="arCOG11379">
    <property type="taxonomic scope" value="Archaea"/>
</dbReference>
<feature type="coiled-coil region" evidence="1">
    <location>
        <begin position="1179"/>
        <end position="1213"/>
    </location>
</feature>
<gene>
    <name evidence="2" type="ordered locus">Hbut_1477</name>
</gene>
<dbReference type="SUPFAM" id="SSF52540">
    <property type="entry name" value="P-loop containing nucleoside triphosphate hydrolases"/>
    <property type="match status" value="1"/>
</dbReference>
<feature type="coiled-coil region" evidence="1">
    <location>
        <begin position="1040"/>
        <end position="1096"/>
    </location>
</feature>
<evidence type="ECO:0000256" key="1">
    <source>
        <dbReference type="SAM" id="Coils"/>
    </source>
</evidence>
<dbReference type="InterPro" id="IPR027417">
    <property type="entry name" value="P-loop_NTPase"/>
</dbReference>
<organism evidence="2 3">
    <name type="scientific">Hyperthermus butylicus (strain DSM 5456 / JCM 9403 / PLM1-5)</name>
    <dbReference type="NCBI Taxonomy" id="415426"/>
    <lineage>
        <taxon>Archaea</taxon>
        <taxon>Thermoproteota</taxon>
        <taxon>Thermoprotei</taxon>
        <taxon>Desulfurococcales</taxon>
        <taxon>Pyrodictiaceae</taxon>
        <taxon>Hyperthermus</taxon>
    </lineage>
</organism>